<protein>
    <submittedName>
        <fullName evidence="2">Uncharacterized protein</fullName>
    </submittedName>
</protein>
<comment type="caution">
    <text evidence="2">The sequence shown here is derived from an EMBL/GenBank/DDBJ whole genome shotgun (WGS) entry which is preliminary data.</text>
</comment>
<feature type="compositionally biased region" description="Basic and acidic residues" evidence="1">
    <location>
        <begin position="46"/>
        <end position="63"/>
    </location>
</feature>
<evidence type="ECO:0000313" key="3">
    <source>
        <dbReference type="Proteomes" id="UP000019335"/>
    </source>
</evidence>
<feature type="region of interest" description="Disordered" evidence="1">
    <location>
        <begin position="33"/>
        <end position="75"/>
    </location>
</feature>
<sequence length="101" mass="11564">MRHSCKKEGRREGGREGGREVWWRLLSRLVSSEKDEEGLGYGERVSGGEREGRRRKGEREAGRDVGWGGRRGDGEKQRWDRYREAELSACLKASVIVIGFL</sequence>
<evidence type="ECO:0000313" key="2">
    <source>
        <dbReference type="EMBL" id="EWM23203.1"/>
    </source>
</evidence>
<dbReference type="AlphaFoldDB" id="W7TI79"/>
<accession>W7TI79</accession>
<gene>
    <name evidence="2" type="ORF">Naga_101434g1</name>
</gene>
<dbReference type="EMBL" id="AZIL01001797">
    <property type="protein sequence ID" value="EWM23203.1"/>
    <property type="molecule type" value="Genomic_DNA"/>
</dbReference>
<keyword evidence="3" id="KW-1185">Reference proteome</keyword>
<dbReference type="Proteomes" id="UP000019335">
    <property type="component" value="Chromosome 18"/>
</dbReference>
<evidence type="ECO:0000256" key="1">
    <source>
        <dbReference type="SAM" id="MobiDB-lite"/>
    </source>
</evidence>
<name>W7TI79_9STRA</name>
<organism evidence="2 3">
    <name type="scientific">Nannochloropsis gaditana</name>
    <dbReference type="NCBI Taxonomy" id="72520"/>
    <lineage>
        <taxon>Eukaryota</taxon>
        <taxon>Sar</taxon>
        <taxon>Stramenopiles</taxon>
        <taxon>Ochrophyta</taxon>
        <taxon>Eustigmatophyceae</taxon>
        <taxon>Eustigmatales</taxon>
        <taxon>Monodopsidaceae</taxon>
        <taxon>Nannochloropsis</taxon>
    </lineage>
</organism>
<reference evidence="2 3" key="1">
    <citation type="journal article" date="2014" name="Mol. Plant">
        <title>Chromosome Scale Genome Assembly and Transcriptome Profiling of Nannochloropsis gaditana in Nitrogen Depletion.</title>
        <authorList>
            <person name="Corteggiani Carpinelli E."/>
            <person name="Telatin A."/>
            <person name="Vitulo N."/>
            <person name="Forcato C."/>
            <person name="D'Angelo M."/>
            <person name="Schiavon R."/>
            <person name="Vezzi A."/>
            <person name="Giacometti G.M."/>
            <person name="Morosinotto T."/>
            <person name="Valle G."/>
        </authorList>
    </citation>
    <scope>NUCLEOTIDE SEQUENCE [LARGE SCALE GENOMIC DNA]</scope>
    <source>
        <strain evidence="2 3">B-31</strain>
    </source>
</reference>
<proteinExistence type="predicted"/>